<sequence length="210" mass="22772">MDGNSRWAAARGRPTAEGHAAGVEALRRLIGDCAALGAVRELSVYAFSHENWLRPRSEVQALLSLIESADALLATGVQLSFVGDLTRLSPVPQQLAERAVAREISPREIDEAALSAALREAPHGAPLDRRLADDASTTRAPSDPDLLLRTGGQHRLSNFMLYQCAYTEIVVLDGLWPDFGTAELAGALREFGRRRRTFGRRDEGGDRGDG</sequence>
<dbReference type="InterPro" id="IPR036424">
    <property type="entry name" value="UPP_synth-like_sf"/>
</dbReference>
<dbReference type="EnsemblProtists" id="EOD20280">
    <property type="protein sequence ID" value="EOD20280"/>
    <property type="gene ID" value="EMIHUDRAFT_316029"/>
</dbReference>
<dbReference type="STRING" id="2903.R1E0D3"/>
<dbReference type="PANTHER" id="PTHR10291:SF0">
    <property type="entry name" value="DEHYDRODOLICHYL DIPHOSPHATE SYNTHASE 2"/>
    <property type="match status" value="1"/>
</dbReference>
<reference evidence="4" key="1">
    <citation type="journal article" date="2013" name="Nature">
        <title>Pan genome of the phytoplankton Emiliania underpins its global distribution.</title>
        <authorList>
            <person name="Read B.A."/>
            <person name="Kegel J."/>
            <person name="Klute M.J."/>
            <person name="Kuo A."/>
            <person name="Lefebvre S.C."/>
            <person name="Maumus F."/>
            <person name="Mayer C."/>
            <person name="Miller J."/>
            <person name="Monier A."/>
            <person name="Salamov A."/>
            <person name="Young J."/>
            <person name="Aguilar M."/>
            <person name="Claverie J.M."/>
            <person name="Frickenhaus S."/>
            <person name="Gonzalez K."/>
            <person name="Herman E.K."/>
            <person name="Lin Y.C."/>
            <person name="Napier J."/>
            <person name="Ogata H."/>
            <person name="Sarno A.F."/>
            <person name="Shmutz J."/>
            <person name="Schroeder D."/>
            <person name="de Vargas C."/>
            <person name="Verret F."/>
            <person name="von Dassow P."/>
            <person name="Valentin K."/>
            <person name="Van de Peer Y."/>
            <person name="Wheeler G."/>
            <person name="Dacks J.B."/>
            <person name="Delwiche C.F."/>
            <person name="Dyhrman S.T."/>
            <person name="Glockner G."/>
            <person name="John U."/>
            <person name="Richards T."/>
            <person name="Worden A.Z."/>
            <person name="Zhang X."/>
            <person name="Grigoriev I.V."/>
            <person name="Allen A.E."/>
            <person name="Bidle K."/>
            <person name="Borodovsky M."/>
            <person name="Bowler C."/>
            <person name="Brownlee C."/>
            <person name="Cock J.M."/>
            <person name="Elias M."/>
            <person name="Gladyshev V.N."/>
            <person name="Groth M."/>
            <person name="Guda C."/>
            <person name="Hadaegh A."/>
            <person name="Iglesias-Rodriguez M.D."/>
            <person name="Jenkins J."/>
            <person name="Jones B.M."/>
            <person name="Lawson T."/>
            <person name="Leese F."/>
            <person name="Lindquist E."/>
            <person name="Lobanov A."/>
            <person name="Lomsadze A."/>
            <person name="Malik S.B."/>
            <person name="Marsh M.E."/>
            <person name="Mackinder L."/>
            <person name="Mock T."/>
            <person name="Mueller-Roeber B."/>
            <person name="Pagarete A."/>
            <person name="Parker M."/>
            <person name="Probert I."/>
            <person name="Quesneville H."/>
            <person name="Raines C."/>
            <person name="Rensing S.A."/>
            <person name="Riano-Pachon D.M."/>
            <person name="Richier S."/>
            <person name="Rokitta S."/>
            <person name="Shiraiwa Y."/>
            <person name="Soanes D.M."/>
            <person name="van der Giezen M."/>
            <person name="Wahlund T.M."/>
            <person name="Williams B."/>
            <person name="Wilson W."/>
            <person name="Wolfe G."/>
            <person name="Wurch L.L."/>
        </authorList>
    </citation>
    <scope>NUCLEOTIDE SEQUENCE</scope>
</reference>
<proteinExistence type="predicted"/>
<dbReference type="CDD" id="cd00475">
    <property type="entry name" value="Cis_IPPS"/>
    <property type="match status" value="1"/>
</dbReference>
<dbReference type="RefSeq" id="XP_005768764.1">
    <property type="nucleotide sequence ID" value="XM_005768707.1"/>
</dbReference>
<accession>A0A0D3J9U5</accession>
<keyword evidence="4" id="KW-1185">Reference proteome</keyword>
<keyword evidence="2" id="KW-0808">Transferase</keyword>
<dbReference type="InterPro" id="IPR018520">
    <property type="entry name" value="UPP_synth-like_CS"/>
</dbReference>
<evidence type="ECO:0008006" key="5">
    <source>
        <dbReference type="Google" id="ProtNLM"/>
    </source>
</evidence>
<dbReference type="EnsemblProtists" id="EOD16335">
    <property type="protein sequence ID" value="EOD16335"/>
    <property type="gene ID" value="EMIHUDRAFT_310916"/>
</dbReference>
<organism evidence="3 4">
    <name type="scientific">Emiliania huxleyi (strain CCMP1516)</name>
    <dbReference type="NCBI Taxonomy" id="280463"/>
    <lineage>
        <taxon>Eukaryota</taxon>
        <taxon>Haptista</taxon>
        <taxon>Haptophyta</taxon>
        <taxon>Prymnesiophyceae</taxon>
        <taxon>Isochrysidales</taxon>
        <taxon>Noelaerhabdaceae</taxon>
        <taxon>Emiliania</taxon>
    </lineage>
</organism>
<dbReference type="Pfam" id="PF01255">
    <property type="entry name" value="Prenyltransf"/>
    <property type="match status" value="1"/>
</dbReference>
<dbReference type="SUPFAM" id="SSF64005">
    <property type="entry name" value="Undecaprenyl diphosphate synthase"/>
    <property type="match status" value="1"/>
</dbReference>
<dbReference type="PaxDb" id="2903-EOD16335"/>
<name>A0A0D3J9U5_EMIH1</name>
<dbReference type="GO" id="GO:0045547">
    <property type="term" value="F:ditrans,polycis-polyprenyl diphosphate synthase [(2E,6E)-farnesyl diphosphate specific] activity"/>
    <property type="evidence" value="ECO:0007669"/>
    <property type="project" value="TreeGrafter"/>
</dbReference>
<dbReference type="OMA" id="HALKARH"/>
<dbReference type="Gene3D" id="3.40.1180.10">
    <property type="entry name" value="Decaprenyl diphosphate synthase-like"/>
    <property type="match status" value="2"/>
</dbReference>
<dbReference type="InterPro" id="IPR001441">
    <property type="entry name" value="UPP_synth-like"/>
</dbReference>
<dbReference type="Proteomes" id="UP000013827">
    <property type="component" value="Unassembled WGS sequence"/>
</dbReference>
<reference evidence="3" key="2">
    <citation type="submission" date="2024-10" db="UniProtKB">
        <authorList>
            <consortium name="EnsemblProtists"/>
        </authorList>
    </citation>
    <scope>IDENTIFICATION</scope>
</reference>
<dbReference type="RefSeq" id="XP_005772709.1">
    <property type="nucleotide sequence ID" value="XM_005772652.1"/>
</dbReference>
<dbReference type="PROSITE" id="PS01066">
    <property type="entry name" value="UPP_SYNTHASE"/>
    <property type="match status" value="1"/>
</dbReference>
<dbReference type="KEGG" id="ehx:EMIHUDRAFT_310916"/>
<dbReference type="AlphaFoldDB" id="A0A0D3J9U5"/>
<dbReference type="PANTHER" id="PTHR10291">
    <property type="entry name" value="DEHYDRODOLICHYL DIPHOSPHATE SYNTHASE FAMILY MEMBER"/>
    <property type="match status" value="1"/>
</dbReference>
<evidence type="ECO:0000256" key="1">
    <source>
        <dbReference type="ARBA" id="ARBA00001946"/>
    </source>
</evidence>
<comment type="cofactor">
    <cofactor evidence="1">
        <name>Mg(2+)</name>
        <dbReference type="ChEBI" id="CHEBI:18420"/>
    </cofactor>
</comment>
<evidence type="ECO:0000313" key="4">
    <source>
        <dbReference type="Proteomes" id="UP000013827"/>
    </source>
</evidence>
<dbReference type="GeneID" id="17265825"/>
<dbReference type="eggNOG" id="KOG1602">
    <property type="taxonomic scope" value="Eukaryota"/>
</dbReference>
<dbReference type="KEGG" id="ehx:EMIHUDRAFT_316029"/>
<evidence type="ECO:0000313" key="3">
    <source>
        <dbReference type="EnsemblProtists" id="EOD20280"/>
    </source>
</evidence>
<dbReference type="GeneID" id="17262495"/>
<dbReference type="HOGENOM" id="CLU_038505_1_1_1"/>
<dbReference type="GO" id="GO:0016094">
    <property type="term" value="P:polyprenol biosynthetic process"/>
    <property type="evidence" value="ECO:0007669"/>
    <property type="project" value="TreeGrafter"/>
</dbReference>
<protein>
    <recommendedName>
        <fullName evidence="5">Alkyl transferase</fullName>
    </recommendedName>
</protein>
<evidence type="ECO:0000256" key="2">
    <source>
        <dbReference type="ARBA" id="ARBA00022679"/>
    </source>
</evidence>